<dbReference type="PANTHER" id="PTHR15462">
    <property type="entry name" value="SERINE PROTEASE"/>
    <property type="match status" value="1"/>
</dbReference>
<keyword evidence="5" id="KW-1185">Reference proteome</keyword>
<dbReference type="Pfam" id="PF00089">
    <property type="entry name" value="Trypsin"/>
    <property type="match status" value="1"/>
</dbReference>
<feature type="domain" description="Peptidase S1" evidence="3">
    <location>
        <begin position="388"/>
        <end position="583"/>
    </location>
</feature>
<feature type="region of interest" description="Disordered" evidence="2">
    <location>
        <begin position="1"/>
        <end position="26"/>
    </location>
</feature>
<comment type="caution">
    <text evidence="4">The sequence shown here is derived from an EMBL/GenBank/DDBJ whole genome shotgun (WGS) entry which is preliminary data.</text>
</comment>
<keyword evidence="1" id="KW-0732">Signal</keyword>
<protein>
    <recommendedName>
        <fullName evidence="3">Peptidase S1 domain-containing protein</fullName>
    </recommendedName>
</protein>
<name>A0ABP6C998_9ACTN</name>
<dbReference type="InterPro" id="IPR050966">
    <property type="entry name" value="Glutamyl_endopeptidase"/>
</dbReference>
<dbReference type="Proteomes" id="UP001501509">
    <property type="component" value="Unassembled WGS sequence"/>
</dbReference>
<reference evidence="5" key="1">
    <citation type="journal article" date="2019" name="Int. J. Syst. Evol. Microbiol.">
        <title>The Global Catalogue of Microorganisms (GCM) 10K type strain sequencing project: providing services to taxonomists for standard genome sequencing and annotation.</title>
        <authorList>
            <consortium name="The Broad Institute Genomics Platform"/>
            <consortium name="The Broad Institute Genome Sequencing Center for Infectious Disease"/>
            <person name="Wu L."/>
            <person name="Ma J."/>
        </authorList>
    </citation>
    <scope>NUCLEOTIDE SEQUENCE [LARGE SCALE GENOMIC DNA]</scope>
    <source>
        <strain evidence="5">JCM 6833</strain>
    </source>
</reference>
<sequence length="885" mass="95344">MLSLTPPAVAAPRPASTDSAAARAGQAQERLEAAELDRFWTTGRLRSAAPDGRISSRSSPDGVAPSTAVNAGVEMVGAFFWIDARGKVGYCAATVVESPHRNLIIGSETCMGTAGNRRRVAFVPGYQDGRKPWGLFPVKFEHSRATGDQGKGQARPRVAIAQVGPNTNGVQVQDAVGGVELVTDAPYQRRDVRFVGYQGQGPRRYECTGRTTGFTDAGPGRAASLLRLPCEGHPEASGGPLLVPGAKGQVGATGIAADWPGTGNDAAVYGIGFGREVRALYDRAVRIAGPRSSPAPAAPLPESSSPAPGSPSPKRQAPWLRSTPVPPTPRVEADPDPAALDAYWTPERMLNAQPTEDSRHVGRDTPPDPPLRRELMAPSKPFNGIPVVGTFFYTGRGNDHFCGGTVVKSQHRNIVISAGHCLDDGDAKKNLSFVPQYHDGQKPHGLFGIRPGRIYIDQRYYDKGHKAGADLDFAFVQLTARKDGKQVQDVVGGVDLVTNAPYDQPKVRLIGYPGDAPKPLDCTSNTSKFTSSDSKVPGSFLRIACDGYKAGTSGGPFLIPRPNNQLGVIGVIGGYYTGGKTPNVSFSSYFDNDVTKLFNAAVSSAPPAGRTLLGKAQTWQHAYSMASGYFVTDPASDDEYMDLIVQWDDGEVSLYRGAGERGNVFDKEIRLASPGSVWQHAREITGGDFTGGEAEDLIVRWKDGELTLYPDVDERGFHGEIQLQKPNDLWENAHAITAGRYATSSRRNDLIVRWSDGEVSLYADVSASGLGTEHMLLKPNDLWKHAHEIAAGDYTGNDNHDLMVRWSDGEATVYPDLTVNGFRGEYQLKAPNSTWTHAKVVTAGDYTENPWPDDLIIRWSDGEVSLHIDVDSKLHGERTLVAPPR</sequence>
<dbReference type="EMBL" id="BAAATD010000005">
    <property type="protein sequence ID" value="GAA2605640.1"/>
    <property type="molecule type" value="Genomic_DNA"/>
</dbReference>
<feature type="region of interest" description="Disordered" evidence="2">
    <location>
        <begin position="47"/>
        <end position="66"/>
    </location>
</feature>
<gene>
    <name evidence="4" type="ORF">GCM10010411_44770</name>
</gene>
<dbReference type="InterPro" id="IPR043504">
    <property type="entry name" value="Peptidase_S1_PA_chymotrypsin"/>
</dbReference>
<dbReference type="PANTHER" id="PTHR15462:SF8">
    <property type="entry name" value="SERINE PROTEASE"/>
    <property type="match status" value="1"/>
</dbReference>
<evidence type="ECO:0000313" key="5">
    <source>
        <dbReference type="Proteomes" id="UP001501509"/>
    </source>
</evidence>
<dbReference type="InterPro" id="IPR018114">
    <property type="entry name" value="TRYPSIN_HIS"/>
</dbReference>
<feature type="compositionally biased region" description="Low complexity" evidence="2">
    <location>
        <begin position="291"/>
        <end position="307"/>
    </location>
</feature>
<evidence type="ECO:0000313" key="4">
    <source>
        <dbReference type="EMBL" id="GAA2605640.1"/>
    </source>
</evidence>
<accession>A0ABP6C998</accession>
<evidence type="ECO:0000259" key="3">
    <source>
        <dbReference type="Pfam" id="PF00089"/>
    </source>
</evidence>
<dbReference type="SUPFAM" id="SSF69318">
    <property type="entry name" value="Integrin alpha N-terminal domain"/>
    <property type="match status" value="1"/>
</dbReference>
<proteinExistence type="predicted"/>
<dbReference type="InterPro" id="IPR028994">
    <property type="entry name" value="Integrin_alpha_N"/>
</dbReference>
<dbReference type="PROSITE" id="PS00134">
    <property type="entry name" value="TRYPSIN_HIS"/>
    <property type="match status" value="1"/>
</dbReference>
<evidence type="ECO:0000256" key="2">
    <source>
        <dbReference type="SAM" id="MobiDB-lite"/>
    </source>
</evidence>
<organism evidence="4 5">
    <name type="scientific">Actinomadura fulvescens</name>
    <dbReference type="NCBI Taxonomy" id="46160"/>
    <lineage>
        <taxon>Bacteria</taxon>
        <taxon>Bacillati</taxon>
        <taxon>Actinomycetota</taxon>
        <taxon>Actinomycetes</taxon>
        <taxon>Streptosporangiales</taxon>
        <taxon>Thermomonosporaceae</taxon>
        <taxon>Actinomadura</taxon>
    </lineage>
</organism>
<feature type="region of interest" description="Disordered" evidence="2">
    <location>
        <begin position="291"/>
        <end position="337"/>
    </location>
</feature>
<dbReference type="SUPFAM" id="SSF50494">
    <property type="entry name" value="Trypsin-like serine proteases"/>
    <property type="match status" value="1"/>
</dbReference>
<evidence type="ECO:0000256" key="1">
    <source>
        <dbReference type="ARBA" id="ARBA00022729"/>
    </source>
</evidence>
<dbReference type="InterPro" id="IPR009003">
    <property type="entry name" value="Peptidase_S1_PA"/>
</dbReference>
<dbReference type="InterPro" id="IPR001254">
    <property type="entry name" value="Trypsin_dom"/>
</dbReference>
<dbReference type="Gene3D" id="2.40.10.10">
    <property type="entry name" value="Trypsin-like serine proteases"/>
    <property type="match status" value="4"/>
</dbReference>